<organism evidence="2 3">
    <name type="scientific">Blackfly microvirus SF02</name>
    <dbReference type="NCBI Taxonomy" id="2576452"/>
    <lineage>
        <taxon>Viruses</taxon>
        <taxon>Monodnaviria</taxon>
        <taxon>Sangervirae</taxon>
        <taxon>Phixviricota</taxon>
        <taxon>Malgrandaviricetes</taxon>
        <taxon>Petitvirales</taxon>
        <taxon>Microviridae</taxon>
        <taxon>Microvirus</taxon>
    </lineage>
</organism>
<protein>
    <submittedName>
        <fullName evidence="2">Internal scaffolding protein</fullName>
    </submittedName>
</protein>
<evidence type="ECO:0000313" key="3">
    <source>
        <dbReference type="Proteomes" id="UP000322261"/>
    </source>
</evidence>
<evidence type="ECO:0000313" key="2">
    <source>
        <dbReference type="EMBL" id="QCQ84741.1"/>
    </source>
</evidence>
<proteinExistence type="predicted"/>
<dbReference type="EMBL" id="MK249159">
    <property type="protein sequence ID" value="QCQ84741.1"/>
    <property type="molecule type" value="Genomic_DNA"/>
</dbReference>
<name>A0A4P8PJW2_9VIRU</name>
<reference evidence="2 3" key="1">
    <citation type="submission" date="2018-12" db="EMBL/GenBank/DDBJ databases">
        <title>Singled stranded DNA viruses identified in blackflies (Austrosimulium ungulatum) sampled in New Zealand.</title>
        <authorList>
            <person name="Kraberger S."/>
            <person name="Fontenele R.S."/>
            <person name="Schmidlin K."/>
            <person name="Walters M."/>
            <person name="Varsani A."/>
        </authorList>
    </citation>
    <scope>NUCLEOTIDE SEQUENCE [LARGE SCALE GENOMIC DNA]</scope>
    <source>
        <strain evidence="2">071</strain>
    </source>
</reference>
<dbReference type="InterPro" id="IPR014131">
    <property type="entry name" value="Chlamydia_phage_Vp3"/>
</dbReference>
<dbReference type="Proteomes" id="UP000322261">
    <property type="component" value="Segment"/>
</dbReference>
<evidence type="ECO:0000256" key="1">
    <source>
        <dbReference type="SAM" id="MobiDB-lite"/>
    </source>
</evidence>
<dbReference type="Pfam" id="PF09675">
    <property type="entry name" value="Chlamy_scaf"/>
    <property type="match status" value="1"/>
</dbReference>
<feature type="region of interest" description="Disordered" evidence="1">
    <location>
        <begin position="146"/>
        <end position="166"/>
    </location>
</feature>
<accession>A0A4P8PJW2</accession>
<sequence length="166" mass="18158">MTKKLHGFYRPHPRLTEDNLYTDPVTGELCPMPSMTKQEFQHECDINNVIKAFSSSGMFTHVSAKAAMGAYEDLPESYDFQESLHQVEAARTAFMTLPAKLRARFDNDPAEFLNFTHNPANAEEMLTLGLREPPPLPTPPIIVTIAPTGETGGDGGSPPSKGAKAP</sequence>